<dbReference type="PRINTS" id="PR00476">
    <property type="entry name" value="PHFRCTKINASE"/>
</dbReference>
<feature type="domain" description="Phosphofructokinase" evidence="10">
    <location>
        <begin position="3"/>
        <end position="295"/>
    </location>
</feature>
<dbReference type="GO" id="GO:0030388">
    <property type="term" value="P:fructose 1,6-bisphosphate metabolic process"/>
    <property type="evidence" value="ECO:0007669"/>
    <property type="project" value="TreeGrafter"/>
</dbReference>
<keyword evidence="6 11" id="KW-0418">Kinase</keyword>
<comment type="pathway">
    <text evidence="2">Carbohydrate degradation; glycolysis; D-glyceraldehyde 3-phosphate and glycerone phosphate from D-glucose: step 3/4.</text>
</comment>
<keyword evidence="7" id="KW-0460">Magnesium</keyword>
<evidence type="ECO:0000256" key="2">
    <source>
        <dbReference type="ARBA" id="ARBA00004679"/>
    </source>
</evidence>
<dbReference type="GO" id="GO:0016208">
    <property type="term" value="F:AMP binding"/>
    <property type="evidence" value="ECO:0007669"/>
    <property type="project" value="TreeGrafter"/>
</dbReference>
<organism evidence="11 12">
    <name type="scientific">Petrotoga olearia DSM 13574</name>
    <dbReference type="NCBI Taxonomy" id="1122955"/>
    <lineage>
        <taxon>Bacteria</taxon>
        <taxon>Thermotogati</taxon>
        <taxon>Thermotogota</taxon>
        <taxon>Thermotogae</taxon>
        <taxon>Petrotogales</taxon>
        <taxon>Petrotogaceae</taxon>
        <taxon>Petrotoga</taxon>
    </lineage>
</organism>
<evidence type="ECO:0000256" key="6">
    <source>
        <dbReference type="ARBA" id="ARBA00022777"/>
    </source>
</evidence>
<dbReference type="GO" id="GO:0003872">
    <property type="term" value="F:6-phosphofructokinase activity"/>
    <property type="evidence" value="ECO:0007669"/>
    <property type="project" value="InterPro"/>
</dbReference>
<evidence type="ECO:0000256" key="5">
    <source>
        <dbReference type="ARBA" id="ARBA00022723"/>
    </source>
</evidence>
<dbReference type="RefSeq" id="WP_103066778.1">
    <property type="nucleotide sequence ID" value="NZ_AZRL01000012.1"/>
</dbReference>
<gene>
    <name evidence="11" type="ORF">X929_04185</name>
</gene>
<dbReference type="GO" id="GO:0061621">
    <property type="term" value="P:canonical glycolysis"/>
    <property type="evidence" value="ECO:0007669"/>
    <property type="project" value="TreeGrafter"/>
</dbReference>
<dbReference type="InterPro" id="IPR035966">
    <property type="entry name" value="PKF_sf"/>
</dbReference>
<dbReference type="InterPro" id="IPR012003">
    <property type="entry name" value="ATP_PFK_prok-type"/>
</dbReference>
<dbReference type="InterPro" id="IPR000023">
    <property type="entry name" value="Phosphofructokinase_dom"/>
</dbReference>
<evidence type="ECO:0000259" key="10">
    <source>
        <dbReference type="Pfam" id="PF00365"/>
    </source>
</evidence>
<dbReference type="Gene3D" id="3.40.50.450">
    <property type="match status" value="1"/>
</dbReference>
<dbReference type="Proteomes" id="UP000236434">
    <property type="component" value="Unassembled WGS sequence"/>
</dbReference>
<evidence type="ECO:0000256" key="4">
    <source>
        <dbReference type="ARBA" id="ARBA00022679"/>
    </source>
</evidence>
<dbReference type="GO" id="GO:0005945">
    <property type="term" value="C:6-phosphofructokinase complex"/>
    <property type="evidence" value="ECO:0007669"/>
    <property type="project" value="TreeGrafter"/>
</dbReference>
<dbReference type="GO" id="GO:0006002">
    <property type="term" value="P:fructose 6-phosphate metabolic process"/>
    <property type="evidence" value="ECO:0007669"/>
    <property type="project" value="InterPro"/>
</dbReference>
<proteinExistence type="inferred from homology"/>
<comment type="cofactor">
    <cofactor evidence="1">
        <name>Mg(2+)</name>
        <dbReference type="ChEBI" id="CHEBI:18420"/>
    </cofactor>
</comment>
<dbReference type="EMBL" id="AZRL01000012">
    <property type="protein sequence ID" value="PNR96327.1"/>
    <property type="molecule type" value="Genomic_DNA"/>
</dbReference>
<sequence>MKRVAVLNVGGDCPGLNAVIRALIVKGAEENVEVVGVYDGFLGLVEDKLTILAKEHVSGKLPEGGIILGSSKYDPTANPDDLKKLKNNFERYQITSLILLTGHTGANIALKLANEGIPSIIIPATVDNDLYWTDLSVGFLTALQIVTDALDKLHSTASAGHRVIVVETGGDEAGWLATIGGMAGGADYIIVPEFELDPKDMIENIKKRYSAGRRFSIVVVEEKVKLPEEVQNIIGDPKVRQYMKPAELVTEYIKANLQNVECRTVDLDYLQRGGTPSSFDRYLAFKFGVTAIDAVKKGKSNVALGLDGFDVVEKPFTDEILKNKEISRELYEMGRLFF</sequence>
<protein>
    <submittedName>
        <fullName evidence="11">6-phosphofructokinase</fullName>
    </submittedName>
</protein>
<keyword evidence="5" id="KW-0479">Metal-binding</keyword>
<dbReference type="PIRSF" id="PIRSF000532">
    <property type="entry name" value="ATP_PFK_prok"/>
    <property type="match status" value="1"/>
</dbReference>
<evidence type="ECO:0000313" key="12">
    <source>
        <dbReference type="Proteomes" id="UP000236434"/>
    </source>
</evidence>
<dbReference type="GO" id="GO:0042802">
    <property type="term" value="F:identical protein binding"/>
    <property type="evidence" value="ECO:0007669"/>
    <property type="project" value="TreeGrafter"/>
</dbReference>
<evidence type="ECO:0000256" key="9">
    <source>
        <dbReference type="ARBA" id="ARBA00038478"/>
    </source>
</evidence>
<keyword evidence="4" id="KW-0808">Transferase</keyword>
<comment type="similarity">
    <text evidence="9">Belongs to the phosphofructokinase type A (PFKA) family.</text>
</comment>
<dbReference type="Pfam" id="PF00365">
    <property type="entry name" value="PFK"/>
    <property type="match status" value="1"/>
</dbReference>
<dbReference type="SUPFAM" id="SSF53784">
    <property type="entry name" value="Phosphofructokinase"/>
    <property type="match status" value="1"/>
</dbReference>
<evidence type="ECO:0000256" key="3">
    <source>
        <dbReference type="ARBA" id="ARBA00022490"/>
    </source>
</evidence>
<dbReference type="GO" id="GO:0005524">
    <property type="term" value="F:ATP binding"/>
    <property type="evidence" value="ECO:0007669"/>
    <property type="project" value="InterPro"/>
</dbReference>
<evidence type="ECO:0000256" key="8">
    <source>
        <dbReference type="ARBA" id="ARBA00023152"/>
    </source>
</evidence>
<dbReference type="InterPro" id="IPR022953">
    <property type="entry name" value="ATP_PFK"/>
</dbReference>
<dbReference type="GO" id="GO:0046872">
    <property type="term" value="F:metal ion binding"/>
    <property type="evidence" value="ECO:0007669"/>
    <property type="project" value="UniProtKB-KW"/>
</dbReference>
<name>A0A2K1P0R9_9BACT</name>
<dbReference type="NCBIfam" id="NF002872">
    <property type="entry name" value="PRK03202.1"/>
    <property type="match status" value="1"/>
</dbReference>
<dbReference type="PANTHER" id="PTHR13697:SF52">
    <property type="entry name" value="ATP-DEPENDENT 6-PHOSPHOFRUCTOKINASE 3"/>
    <property type="match status" value="1"/>
</dbReference>
<dbReference type="PANTHER" id="PTHR13697">
    <property type="entry name" value="PHOSPHOFRUCTOKINASE"/>
    <property type="match status" value="1"/>
</dbReference>
<evidence type="ECO:0000313" key="11">
    <source>
        <dbReference type="EMBL" id="PNR96327.1"/>
    </source>
</evidence>
<evidence type="ECO:0000256" key="7">
    <source>
        <dbReference type="ARBA" id="ARBA00022842"/>
    </source>
</evidence>
<keyword evidence="8" id="KW-0324">Glycolysis</keyword>
<dbReference type="AlphaFoldDB" id="A0A2K1P0R9"/>
<keyword evidence="3" id="KW-0963">Cytoplasm</keyword>
<comment type="caution">
    <text evidence="11">The sequence shown here is derived from an EMBL/GenBank/DDBJ whole genome shotgun (WGS) entry which is preliminary data.</text>
</comment>
<reference evidence="11 12" key="1">
    <citation type="submission" date="2013-12" db="EMBL/GenBank/DDBJ databases">
        <title>Comparative genomics of Petrotoga isolates.</title>
        <authorList>
            <person name="Nesbo C.L."/>
            <person name="Charchuk R."/>
            <person name="Chow K."/>
        </authorList>
    </citation>
    <scope>NUCLEOTIDE SEQUENCE [LARGE SCALE GENOMIC DNA]</scope>
    <source>
        <strain evidence="11 12">DSM 13574</strain>
    </source>
</reference>
<dbReference type="OrthoDB" id="9802503at2"/>
<dbReference type="UniPathway" id="UPA00109">
    <property type="reaction ID" value="UER00182"/>
</dbReference>
<accession>A0A2K1P0R9</accession>
<evidence type="ECO:0000256" key="1">
    <source>
        <dbReference type="ARBA" id="ARBA00001946"/>
    </source>
</evidence>
<dbReference type="GO" id="GO:0070095">
    <property type="term" value="F:fructose-6-phosphate binding"/>
    <property type="evidence" value="ECO:0007669"/>
    <property type="project" value="TreeGrafter"/>
</dbReference>
<dbReference type="GO" id="GO:0048029">
    <property type="term" value="F:monosaccharide binding"/>
    <property type="evidence" value="ECO:0007669"/>
    <property type="project" value="TreeGrafter"/>
</dbReference>
<dbReference type="Gene3D" id="3.40.50.460">
    <property type="entry name" value="Phosphofructokinase domain"/>
    <property type="match status" value="1"/>
</dbReference>